<keyword evidence="3" id="KW-0813">Transport</keyword>
<organism evidence="13">
    <name type="scientific">Metanigrus guttatus</name>
    <dbReference type="NCBI Taxonomy" id="3038047"/>
    <lineage>
        <taxon>Eukaryota</taxon>
        <taxon>Metazoa</taxon>
        <taxon>Ecdysozoa</taxon>
        <taxon>Arthropoda</taxon>
        <taxon>Hexapoda</taxon>
        <taxon>Insecta</taxon>
        <taxon>Pterygota</taxon>
        <taxon>Neoptera</taxon>
        <taxon>Paraneoptera</taxon>
        <taxon>Hemiptera</taxon>
        <taxon>Auchenorrhyncha</taxon>
        <taxon>Fulgoroidea</taxon>
        <taxon>Meenoplidae</taxon>
        <taxon>Meenoplinae</taxon>
        <taxon>Metanigrus</taxon>
    </lineage>
</organism>
<feature type="transmembrane region" description="Helical" evidence="12">
    <location>
        <begin position="98"/>
        <end position="117"/>
    </location>
</feature>
<evidence type="ECO:0000256" key="3">
    <source>
        <dbReference type="ARBA" id="ARBA00022448"/>
    </source>
</evidence>
<evidence type="ECO:0000313" key="13">
    <source>
        <dbReference type="EMBL" id="WFD61082.1"/>
    </source>
</evidence>
<protein>
    <recommendedName>
        <fullName evidence="11">ATP synthase subunit a</fullName>
    </recommendedName>
</protein>
<dbReference type="PANTHER" id="PTHR11410:SF0">
    <property type="entry name" value="ATP SYNTHASE SUBUNIT A"/>
    <property type="match status" value="1"/>
</dbReference>
<sequence>MMMNLFSPFDPSTNSSLFSKMNWLSILLITIIMPKNMFIKQSRWSKKTNMIKKILIKEFKEINMNKQTLILSISLFTIILTFNINSLFPYTFTPTSHLSISLAMALPVWLMSTLFMLTKKTKMFLAHMIPQGTPKILMPFMIIIETVGMIIRPISLSVRLTANLTAGHLIMILLGENNKNMLTIMLILIIQTMLMSFELAISIIQAYVFSTISVLYSSEN</sequence>
<feature type="transmembrane region" description="Helical" evidence="12">
    <location>
        <begin position="182"/>
        <end position="208"/>
    </location>
</feature>
<evidence type="ECO:0000256" key="6">
    <source>
        <dbReference type="ARBA" id="ARBA00022781"/>
    </source>
</evidence>
<dbReference type="GO" id="GO:0045259">
    <property type="term" value="C:proton-transporting ATP synthase complex"/>
    <property type="evidence" value="ECO:0007669"/>
    <property type="project" value="UniProtKB-KW"/>
</dbReference>
<evidence type="ECO:0000256" key="1">
    <source>
        <dbReference type="ARBA" id="ARBA00004141"/>
    </source>
</evidence>
<reference evidence="13" key="1">
    <citation type="submission" date="2021-03" db="EMBL/GenBank/DDBJ databases">
        <authorList>
            <person name="Lv S.-S."/>
        </authorList>
    </citation>
    <scope>NUCLEOTIDE SEQUENCE</scope>
</reference>
<keyword evidence="6" id="KW-0375">Hydrogen ion transport</keyword>
<comment type="subcellular location">
    <subcellularLocation>
        <location evidence="1">Membrane</location>
        <topology evidence="1">Multi-pass membrane protein</topology>
    </subcellularLocation>
    <subcellularLocation>
        <location evidence="11">Mitochondrion inner membrane</location>
        <topology evidence="11">Multi-pass membrane protein</topology>
    </subcellularLocation>
</comment>
<dbReference type="InterPro" id="IPR000568">
    <property type="entry name" value="ATP_synth_F0_asu"/>
</dbReference>
<comment type="similarity">
    <text evidence="2">Belongs to the ATPase A chain family.</text>
</comment>
<keyword evidence="10" id="KW-0066">ATP synthesis</keyword>
<evidence type="ECO:0000256" key="12">
    <source>
        <dbReference type="SAM" id="Phobius"/>
    </source>
</evidence>
<evidence type="ECO:0000256" key="5">
    <source>
        <dbReference type="ARBA" id="ARBA00022692"/>
    </source>
</evidence>
<dbReference type="Pfam" id="PF00119">
    <property type="entry name" value="ATP-synt_A"/>
    <property type="match status" value="1"/>
</dbReference>
<evidence type="ECO:0000256" key="8">
    <source>
        <dbReference type="ARBA" id="ARBA00023065"/>
    </source>
</evidence>
<geneLocation type="mitochondrion" evidence="13"/>
<evidence type="ECO:0000256" key="4">
    <source>
        <dbReference type="ARBA" id="ARBA00022547"/>
    </source>
</evidence>
<dbReference type="EMBL" id="MW848378">
    <property type="protein sequence ID" value="WFD61082.1"/>
    <property type="molecule type" value="Genomic_DNA"/>
</dbReference>
<dbReference type="NCBIfam" id="TIGR01131">
    <property type="entry name" value="ATP_synt_6_or_A"/>
    <property type="match status" value="1"/>
</dbReference>
<keyword evidence="4" id="KW-0138">CF(0)</keyword>
<accession>A0AB38XZS4</accession>
<dbReference type="PRINTS" id="PR00123">
    <property type="entry name" value="ATPASEA"/>
</dbReference>
<evidence type="ECO:0000256" key="11">
    <source>
        <dbReference type="RuleBase" id="RU004450"/>
    </source>
</evidence>
<dbReference type="InterPro" id="IPR045083">
    <property type="entry name" value="ATP_synth_F0_asu_bact/mt"/>
</dbReference>
<evidence type="ECO:0000256" key="9">
    <source>
        <dbReference type="ARBA" id="ARBA00023136"/>
    </source>
</evidence>
<dbReference type="Gene3D" id="1.20.120.220">
    <property type="entry name" value="ATP synthase, F0 complex, subunit A"/>
    <property type="match status" value="1"/>
</dbReference>
<keyword evidence="8" id="KW-0406">Ion transport</keyword>
<evidence type="ECO:0000256" key="7">
    <source>
        <dbReference type="ARBA" id="ARBA00022989"/>
    </source>
</evidence>
<gene>
    <name evidence="13" type="primary">atp6</name>
</gene>
<dbReference type="PANTHER" id="PTHR11410">
    <property type="entry name" value="ATP SYNTHASE SUBUNIT A"/>
    <property type="match status" value="1"/>
</dbReference>
<dbReference type="InterPro" id="IPR035908">
    <property type="entry name" value="F0_ATP_A_sf"/>
</dbReference>
<dbReference type="PROSITE" id="PS00449">
    <property type="entry name" value="ATPASE_A"/>
    <property type="match status" value="1"/>
</dbReference>
<keyword evidence="13" id="KW-0496">Mitochondrion</keyword>
<dbReference type="InterPro" id="IPR023011">
    <property type="entry name" value="ATP_synth_F0_asu_AS"/>
</dbReference>
<keyword evidence="9 12" id="KW-0472">Membrane</keyword>
<keyword evidence="7 12" id="KW-1133">Transmembrane helix</keyword>
<dbReference type="GO" id="GO:0005743">
    <property type="term" value="C:mitochondrial inner membrane"/>
    <property type="evidence" value="ECO:0007669"/>
    <property type="project" value="UniProtKB-SubCell"/>
</dbReference>
<dbReference type="AlphaFoldDB" id="A0AB38XZS4"/>
<dbReference type="CDD" id="cd00310">
    <property type="entry name" value="ATP-synt_Fo_a_6"/>
    <property type="match status" value="1"/>
</dbReference>
<name>A0AB38XZS4_9HEMI</name>
<evidence type="ECO:0000256" key="2">
    <source>
        <dbReference type="ARBA" id="ARBA00006810"/>
    </source>
</evidence>
<proteinExistence type="inferred from homology"/>
<feature type="transmembrane region" description="Helical" evidence="12">
    <location>
        <begin position="20"/>
        <end position="38"/>
    </location>
</feature>
<dbReference type="GO" id="GO:0046933">
    <property type="term" value="F:proton-transporting ATP synthase activity, rotational mechanism"/>
    <property type="evidence" value="ECO:0007669"/>
    <property type="project" value="TreeGrafter"/>
</dbReference>
<feature type="transmembrane region" description="Helical" evidence="12">
    <location>
        <begin position="69"/>
        <end position="92"/>
    </location>
</feature>
<evidence type="ECO:0000256" key="10">
    <source>
        <dbReference type="ARBA" id="ARBA00023310"/>
    </source>
</evidence>
<keyword evidence="5 12" id="KW-0812">Transmembrane</keyword>
<dbReference type="SUPFAM" id="SSF81336">
    <property type="entry name" value="F1F0 ATP synthase subunit A"/>
    <property type="match status" value="1"/>
</dbReference>